<evidence type="ECO:0000313" key="4">
    <source>
        <dbReference type="Proteomes" id="UP000758168"/>
    </source>
</evidence>
<comment type="caution">
    <text evidence="3">The sequence shown here is derived from an EMBL/GenBank/DDBJ whole genome shotgun (WGS) entry which is preliminary data.</text>
</comment>
<dbReference type="Proteomes" id="UP000758168">
    <property type="component" value="Unassembled WGS sequence"/>
</dbReference>
<protein>
    <recommendedName>
        <fullName evidence="2">DUF8129 domain-containing protein</fullName>
    </recommendedName>
</protein>
<dbReference type="InterPro" id="IPR058442">
    <property type="entry name" value="DUF8129"/>
</dbReference>
<feature type="compositionally biased region" description="Basic and acidic residues" evidence="1">
    <location>
        <begin position="199"/>
        <end position="209"/>
    </location>
</feature>
<keyword evidence="4" id="KW-1185">Reference proteome</keyword>
<feature type="compositionally biased region" description="Basic and acidic residues" evidence="1">
    <location>
        <begin position="183"/>
        <end position="192"/>
    </location>
</feature>
<gene>
    <name evidence="3" type="ORF">JOF54_000461</name>
</gene>
<dbReference type="Pfam" id="PF26450">
    <property type="entry name" value="DUF8129"/>
    <property type="match status" value="1"/>
</dbReference>
<accession>A0ABS4Z3B8</accession>
<feature type="compositionally biased region" description="Basic and acidic residues" evidence="1">
    <location>
        <begin position="100"/>
        <end position="121"/>
    </location>
</feature>
<evidence type="ECO:0000256" key="1">
    <source>
        <dbReference type="SAM" id="MobiDB-lite"/>
    </source>
</evidence>
<reference evidence="3 4" key="1">
    <citation type="submission" date="2021-03" db="EMBL/GenBank/DDBJ databases">
        <title>Sequencing the genomes of 1000 actinobacteria strains.</title>
        <authorList>
            <person name="Klenk H.-P."/>
        </authorList>
    </citation>
    <scope>NUCLEOTIDE SEQUENCE [LARGE SCALE GENOMIC DNA]</scope>
    <source>
        <strain evidence="3 4">DSM 12936</strain>
    </source>
</reference>
<evidence type="ECO:0000259" key="2">
    <source>
        <dbReference type="Pfam" id="PF26450"/>
    </source>
</evidence>
<dbReference type="EMBL" id="JAGIOB010000001">
    <property type="protein sequence ID" value="MBP2415539.1"/>
    <property type="molecule type" value="Genomic_DNA"/>
</dbReference>
<organism evidence="3 4">
    <name type="scientific">Microlunatus capsulatus</name>
    <dbReference type="NCBI Taxonomy" id="99117"/>
    <lineage>
        <taxon>Bacteria</taxon>
        <taxon>Bacillati</taxon>
        <taxon>Actinomycetota</taxon>
        <taxon>Actinomycetes</taxon>
        <taxon>Propionibacteriales</taxon>
        <taxon>Propionibacteriaceae</taxon>
        <taxon>Microlunatus</taxon>
    </lineage>
</organism>
<proteinExistence type="predicted"/>
<name>A0ABS4Z3B8_9ACTN</name>
<feature type="region of interest" description="Disordered" evidence="1">
    <location>
        <begin position="55"/>
        <end position="209"/>
    </location>
</feature>
<feature type="domain" description="DUF8129" evidence="2">
    <location>
        <begin position="175"/>
        <end position="206"/>
    </location>
</feature>
<dbReference type="RefSeq" id="WP_210052620.1">
    <property type="nucleotide sequence ID" value="NZ_BAAAMH010000022.1"/>
</dbReference>
<evidence type="ECO:0000313" key="3">
    <source>
        <dbReference type="EMBL" id="MBP2415539.1"/>
    </source>
</evidence>
<sequence>MTPGYPADWDDKYTDPQLRLRLKDEVVAGDKGGKPGQWSARKAQLLAAEYEKAGGGYRGEKDESQQHLTAWTDERWQTADGSADARTGGPQERGGASRRYLPEKAWEQLSEEEKRATDAEKAAGSARGEQFVPNTDAAAEAGHDARQHHPQPGDADAPPLEGYDDLDARQAAKEVAALDDDDQVRAVRDHERAHKNRKTVLDRVERELS</sequence>